<dbReference type="RefSeq" id="WP_062406474.1">
    <property type="nucleotide sequence ID" value="NZ_CP013652.1"/>
</dbReference>
<dbReference type="GO" id="GO:0007017">
    <property type="term" value="P:microtubule-based process"/>
    <property type="evidence" value="ECO:0007669"/>
    <property type="project" value="InterPro"/>
</dbReference>
<dbReference type="InterPro" id="IPR036525">
    <property type="entry name" value="Tubulin/FtsZ_GTPase_sf"/>
</dbReference>
<keyword evidence="2" id="KW-1185">Reference proteome</keyword>
<proteinExistence type="predicted"/>
<reference evidence="2" key="1">
    <citation type="submission" date="2015-12" db="EMBL/GenBank/DDBJ databases">
        <title>Complete genome sequences of two moderately thermophilic Paenibacillus species.</title>
        <authorList>
            <person name="Butler R.III."/>
            <person name="Wang J."/>
            <person name="Stark B.C."/>
            <person name="Pombert J.-F."/>
        </authorList>
    </citation>
    <scope>NUCLEOTIDE SEQUENCE [LARGE SCALE GENOMIC DNA]</scope>
    <source>
        <strain evidence="2">32O-Y</strain>
    </source>
</reference>
<dbReference type="GO" id="GO:0005874">
    <property type="term" value="C:microtubule"/>
    <property type="evidence" value="ECO:0007669"/>
    <property type="project" value="InterPro"/>
</dbReference>
<dbReference type="OrthoDB" id="580983at2"/>
<dbReference type="Proteomes" id="UP000061660">
    <property type="component" value="Chromosome"/>
</dbReference>
<dbReference type="Gene3D" id="3.40.50.1440">
    <property type="entry name" value="Tubulin/FtsZ, GTPase domain"/>
    <property type="match status" value="1"/>
</dbReference>
<dbReference type="KEGG" id="pnp:IJ22_01520"/>
<dbReference type="AlphaFoldDB" id="A0A0U2M0U1"/>
<evidence type="ECO:0000313" key="2">
    <source>
        <dbReference type="Proteomes" id="UP000061660"/>
    </source>
</evidence>
<organism evidence="1 2">
    <name type="scientific">Paenibacillus naphthalenovorans</name>
    <dbReference type="NCBI Taxonomy" id="162209"/>
    <lineage>
        <taxon>Bacteria</taxon>
        <taxon>Bacillati</taxon>
        <taxon>Bacillota</taxon>
        <taxon>Bacilli</taxon>
        <taxon>Bacillales</taxon>
        <taxon>Paenibacillaceae</taxon>
        <taxon>Paenibacillus</taxon>
    </lineage>
</organism>
<dbReference type="EMBL" id="CP013652">
    <property type="protein sequence ID" value="ALS20544.1"/>
    <property type="molecule type" value="Genomic_DNA"/>
</dbReference>
<protein>
    <submittedName>
        <fullName evidence="1">Tubulin-like protein</fullName>
    </submittedName>
</protein>
<accession>A0A0U2M0U1</accession>
<gene>
    <name evidence="1" type="ORF">IJ22_01520</name>
</gene>
<dbReference type="InterPro" id="IPR017975">
    <property type="entry name" value="Tubulin_CS"/>
</dbReference>
<dbReference type="PROSITE" id="PS00227">
    <property type="entry name" value="TUBULIN"/>
    <property type="match status" value="1"/>
</dbReference>
<dbReference type="STRING" id="162209.IJ22_01520"/>
<dbReference type="GO" id="GO:0005525">
    <property type="term" value="F:GTP binding"/>
    <property type="evidence" value="ECO:0007669"/>
    <property type="project" value="InterPro"/>
</dbReference>
<dbReference type="PATRIC" id="fig|162209.4.peg.153"/>
<reference evidence="1 2" key="2">
    <citation type="journal article" date="2016" name="Genome Announc.">
        <title>Complete Genome Sequences of Two Interactive Moderate Thermophiles, Paenibacillus napthalenovorans 32O-Y and Paenibacillus sp. 32O-W.</title>
        <authorList>
            <person name="Butler R.R.III."/>
            <person name="Wang J."/>
            <person name="Stark B.C."/>
            <person name="Pombert J.F."/>
        </authorList>
    </citation>
    <scope>NUCLEOTIDE SEQUENCE [LARGE SCALE GENOMIC DNA]</scope>
    <source>
        <strain evidence="1 2">32O-Y</strain>
    </source>
</reference>
<evidence type="ECO:0000313" key="1">
    <source>
        <dbReference type="EMBL" id="ALS20544.1"/>
    </source>
</evidence>
<name>A0A0U2M0U1_9BACL</name>
<dbReference type="SUPFAM" id="SSF52490">
    <property type="entry name" value="Tubulin nucleotide-binding domain-like"/>
    <property type="match status" value="1"/>
</dbReference>
<sequence>MSFSMYHSASGMQSPHSIHVVGIGRTGVGFVDAMLREGEVEDLLEDPRARFSALAIDIGEQDMVRARDYAQGFLERLEERNIPRDRARIRTVSLEVPSKEELFGSLARYPEFLKREFLRYDWNPDYEPWLPDNIEIPKPGEHFPRALAKAIYGKNYYDGPQLLKRELKDFVQSVDQTRLPSMVLVCFSMGGGTGSGIAVDLARHLSTVHFGRRVPVIGVGVMPCSADDEKYRGASLFATLNELDCMIDDDKNKGVTQVWGDLYANPFTGGFFVANMEHVWQRISRYTDLGVPAVRQGLRLQVTNKFLADSFVRFAAHDSGRTLFRALRPCGFTGAPHETVSSKARNFTLYNLAKLTHPGVQVLPGEPLNKWRQILSDWLDHTEEWSGLVEGFKTDYAEVHIHAPRYVWNESVDRKLADTMNKHLLDSDEATLRTFHHEFFDHLTSYLDILLPGLAKTDLRLFWESRKRYANAAREEKLLNHSWLLDLGVLLSERSSQMKDMAGERLWGDDSWVAVPYDQLQGDVLPPATRREILQQGIAAMAKTVVPTP</sequence>